<dbReference type="GO" id="GO:0008833">
    <property type="term" value="F:deoxyribonuclease IV (phage-T4-induced) activity"/>
    <property type="evidence" value="ECO:0007669"/>
    <property type="project" value="UniProtKB-UniRule"/>
</dbReference>
<evidence type="ECO:0000256" key="6">
    <source>
        <dbReference type="ARBA" id="ARBA00022801"/>
    </source>
</evidence>
<evidence type="ECO:0000256" key="3">
    <source>
        <dbReference type="ARBA" id="ARBA00022723"/>
    </source>
</evidence>
<comment type="function">
    <text evidence="9">Endonuclease IV plays a role in DNA repair. It cleaves phosphodiester bonds at apurinic or apyrimidinic (AP) sites, generating a 3'-hydroxyl group and a 5'-terminal sugar phosphate.</text>
</comment>
<accession>F0SLU5</accession>
<dbReference type="CDD" id="cd00019">
    <property type="entry name" value="AP2Ec"/>
    <property type="match status" value="1"/>
</dbReference>
<name>F0SLU5_RUBBR</name>
<reference evidence="12" key="1">
    <citation type="submission" date="2011-02" db="EMBL/GenBank/DDBJ databases">
        <title>The complete genome of Planctomyces brasiliensis DSM 5305.</title>
        <authorList>
            <person name="Lucas S."/>
            <person name="Copeland A."/>
            <person name="Lapidus A."/>
            <person name="Bruce D."/>
            <person name="Goodwin L."/>
            <person name="Pitluck S."/>
            <person name="Kyrpides N."/>
            <person name="Mavromatis K."/>
            <person name="Pagani I."/>
            <person name="Ivanova N."/>
            <person name="Ovchinnikova G."/>
            <person name="Lu M."/>
            <person name="Detter J.C."/>
            <person name="Han C."/>
            <person name="Land M."/>
            <person name="Hauser L."/>
            <person name="Markowitz V."/>
            <person name="Cheng J.-F."/>
            <person name="Hugenholtz P."/>
            <person name="Woyke T."/>
            <person name="Wu D."/>
            <person name="Tindall B."/>
            <person name="Pomrenke H.G."/>
            <person name="Brambilla E."/>
            <person name="Klenk H.-P."/>
            <person name="Eisen J.A."/>
        </authorList>
    </citation>
    <scope>NUCLEOTIDE SEQUENCE [LARGE SCALE GENOMIC DNA]</scope>
    <source>
        <strain evidence="12">ATCC 49424 / DSM 5305 / JCM 21570 / IAM 15109 / NBRC 103401 / IFAM 1448</strain>
    </source>
</reference>
<dbReference type="SUPFAM" id="SSF51658">
    <property type="entry name" value="Xylose isomerase-like"/>
    <property type="match status" value="1"/>
</dbReference>
<evidence type="ECO:0000313" key="12">
    <source>
        <dbReference type="Proteomes" id="UP000006860"/>
    </source>
</evidence>
<evidence type="ECO:0000256" key="1">
    <source>
        <dbReference type="ARBA" id="ARBA00005340"/>
    </source>
</evidence>
<comment type="similarity">
    <text evidence="1 9">Belongs to the AP endonuclease 2 family.</text>
</comment>
<keyword evidence="7 9" id="KW-0862">Zinc</keyword>
<keyword evidence="12" id="KW-1185">Reference proteome</keyword>
<dbReference type="GO" id="GO:0008270">
    <property type="term" value="F:zinc ion binding"/>
    <property type="evidence" value="ECO:0007669"/>
    <property type="project" value="UniProtKB-UniRule"/>
</dbReference>
<keyword evidence="2 9" id="KW-0540">Nuclease</keyword>
<dbReference type="InterPro" id="IPR018246">
    <property type="entry name" value="AP_endonuc_F2_Zn_BS"/>
</dbReference>
<keyword evidence="3 9" id="KW-0479">Metal-binding</keyword>
<dbReference type="GO" id="GO:0006284">
    <property type="term" value="P:base-excision repair"/>
    <property type="evidence" value="ECO:0007669"/>
    <property type="project" value="TreeGrafter"/>
</dbReference>
<dbReference type="PROSITE" id="PS51432">
    <property type="entry name" value="AP_NUCLEASE_F2_4"/>
    <property type="match status" value="1"/>
</dbReference>
<keyword evidence="6 9" id="KW-0378">Hydrolase</keyword>
<evidence type="ECO:0000259" key="10">
    <source>
        <dbReference type="Pfam" id="PF01261"/>
    </source>
</evidence>
<feature type="binding site" evidence="9">
    <location>
        <position position="178"/>
    </location>
    <ligand>
        <name>Zn(2+)</name>
        <dbReference type="ChEBI" id="CHEBI:29105"/>
        <label>2</label>
    </ligand>
</feature>
<sequence>MPLFGSHLSIAGGYHKAVYKAAEYGMDTVQIFTKNNNQWRAKPLTDKDVDLFREAIDKTGLQIPCAHDSYLINLGSPDEELWQKSVDALVIELQRAEAFGLAGVVMHPGSFLKDTEEGGLSRIAKGIDEVHSQTEGFSCELWLETTAGQGTNLGHRFEHLREIIDRVGDADRLGVCVDTCHIFAAGYPLIDRKDYLATFREFDKVVGCDRIRAFHVNDSKKDLGTRVDRHDHIGEGFLGEEPFRHLVNDPRFAKLPMYLETKKEVRDGEDMDVVNLARLKSYQKKASSKSKAAAK</sequence>
<evidence type="ECO:0000256" key="9">
    <source>
        <dbReference type="HAMAP-Rule" id="MF_00152"/>
    </source>
</evidence>
<dbReference type="PROSITE" id="PS00730">
    <property type="entry name" value="AP_NUCLEASE_F2_2"/>
    <property type="match status" value="1"/>
</dbReference>
<evidence type="ECO:0000256" key="7">
    <source>
        <dbReference type="ARBA" id="ARBA00022833"/>
    </source>
</evidence>
<dbReference type="PANTHER" id="PTHR21445:SF0">
    <property type="entry name" value="APURINIC-APYRIMIDINIC ENDONUCLEASE"/>
    <property type="match status" value="1"/>
</dbReference>
<feature type="binding site" evidence="9">
    <location>
        <position position="144"/>
    </location>
    <ligand>
        <name>Zn(2+)</name>
        <dbReference type="ChEBI" id="CHEBI:29105"/>
        <label>2</label>
    </ligand>
</feature>
<dbReference type="GO" id="GO:0008081">
    <property type="term" value="F:phosphoric diester hydrolase activity"/>
    <property type="evidence" value="ECO:0007669"/>
    <property type="project" value="TreeGrafter"/>
</dbReference>
<dbReference type="NCBIfam" id="TIGR00587">
    <property type="entry name" value="nfo"/>
    <property type="match status" value="1"/>
</dbReference>
<dbReference type="RefSeq" id="WP_013627569.1">
    <property type="nucleotide sequence ID" value="NC_015174.1"/>
</dbReference>
<dbReference type="GO" id="GO:0003906">
    <property type="term" value="F:DNA-(apurinic or apyrimidinic site) endonuclease activity"/>
    <property type="evidence" value="ECO:0007669"/>
    <property type="project" value="TreeGrafter"/>
</dbReference>
<protein>
    <recommendedName>
        <fullName evidence="9">Probable endonuclease 4</fullName>
        <ecNumber evidence="9">3.1.21.2</ecNumber>
    </recommendedName>
    <alternativeName>
        <fullName evidence="9">Endodeoxyribonuclease IV</fullName>
    </alternativeName>
    <alternativeName>
        <fullName evidence="9">Endonuclease IV</fullName>
    </alternativeName>
</protein>
<evidence type="ECO:0000256" key="2">
    <source>
        <dbReference type="ARBA" id="ARBA00022722"/>
    </source>
</evidence>
<keyword evidence="8 9" id="KW-0234">DNA repair</keyword>
<proteinExistence type="inferred from homology"/>
<dbReference type="InterPro" id="IPR036237">
    <property type="entry name" value="Xyl_isomerase-like_sf"/>
</dbReference>
<comment type="cofactor">
    <cofactor evidence="9">
        <name>Zn(2+)</name>
        <dbReference type="ChEBI" id="CHEBI:29105"/>
    </cofactor>
    <text evidence="9">Binds 3 Zn(2+) ions.</text>
</comment>
<organism evidence="11 12">
    <name type="scientific">Rubinisphaera brasiliensis (strain ATCC 49424 / DSM 5305 / JCM 21570 / IAM 15109 / NBRC 103401 / IFAM 1448)</name>
    <name type="common">Planctomyces brasiliensis</name>
    <dbReference type="NCBI Taxonomy" id="756272"/>
    <lineage>
        <taxon>Bacteria</taxon>
        <taxon>Pseudomonadati</taxon>
        <taxon>Planctomycetota</taxon>
        <taxon>Planctomycetia</taxon>
        <taxon>Planctomycetales</taxon>
        <taxon>Planctomycetaceae</taxon>
        <taxon>Rubinisphaera</taxon>
    </lineage>
</organism>
<dbReference type="InterPro" id="IPR013022">
    <property type="entry name" value="Xyl_isomerase-like_TIM-brl"/>
</dbReference>
<gene>
    <name evidence="9" type="primary">nfo</name>
    <name evidence="11" type="ordered locus">Plabr_1223</name>
</gene>
<dbReference type="InterPro" id="IPR001719">
    <property type="entry name" value="AP_endonuc_2"/>
</dbReference>
<evidence type="ECO:0000313" key="11">
    <source>
        <dbReference type="EMBL" id="ADY58836.1"/>
    </source>
</evidence>
<keyword evidence="4 9" id="KW-0255">Endonuclease</keyword>
<dbReference type="PROSITE" id="PS00731">
    <property type="entry name" value="AP_NUCLEASE_F2_3"/>
    <property type="match status" value="1"/>
</dbReference>
<evidence type="ECO:0000256" key="4">
    <source>
        <dbReference type="ARBA" id="ARBA00022759"/>
    </source>
</evidence>
<dbReference type="EMBL" id="CP002546">
    <property type="protein sequence ID" value="ADY58836.1"/>
    <property type="molecule type" value="Genomic_DNA"/>
</dbReference>
<dbReference type="EC" id="3.1.21.2" evidence="9"/>
<feature type="binding site" evidence="9">
    <location>
        <position position="181"/>
    </location>
    <ligand>
        <name>Zn(2+)</name>
        <dbReference type="ChEBI" id="CHEBI:29105"/>
        <label>3</label>
    </ligand>
</feature>
<dbReference type="Proteomes" id="UP000006860">
    <property type="component" value="Chromosome"/>
</dbReference>
<dbReference type="HAMAP" id="MF_00152">
    <property type="entry name" value="Nfo"/>
    <property type="match status" value="1"/>
</dbReference>
<feature type="binding site" evidence="9">
    <location>
        <position position="107"/>
    </location>
    <ligand>
        <name>Zn(2+)</name>
        <dbReference type="ChEBI" id="CHEBI:29105"/>
        <label>1</label>
    </ligand>
</feature>
<feature type="binding site" evidence="9">
    <location>
        <position position="144"/>
    </location>
    <ligand>
        <name>Zn(2+)</name>
        <dbReference type="ChEBI" id="CHEBI:29105"/>
        <label>1</label>
    </ligand>
</feature>
<feature type="binding site" evidence="9">
    <location>
        <position position="215"/>
    </location>
    <ligand>
        <name>Zn(2+)</name>
        <dbReference type="ChEBI" id="CHEBI:29105"/>
        <label>2</label>
    </ligand>
</feature>
<dbReference type="OrthoDB" id="9805666at2"/>
<feature type="binding site" evidence="9">
    <location>
        <position position="228"/>
    </location>
    <ligand>
        <name>Zn(2+)</name>
        <dbReference type="ChEBI" id="CHEBI:29105"/>
        <label>3</label>
    </ligand>
</feature>
<dbReference type="PROSITE" id="PS00729">
    <property type="entry name" value="AP_NUCLEASE_F2_1"/>
    <property type="match status" value="1"/>
</dbReference>
<evidence type="ECO:0000256" key="5">
    <source>
        <dbReference type="ARBA" id="ARBA00022763"/>
    </source>
</evidence>
<evidence type="ECO:0000256" key="8">
    <source>
        <dbReference type="ARBA" id="ARBA00023204"/>
    </source>
</evidence>
<feature type="domain" description="Xylose isomerase-like TIM barrel" evidence="10">
    <location>
        <begin position="19"/>
        <end position="267"/>
    </location>
</feature>
<dbReference type="Pfam" id="PF01261">
    <property type="entry name" value="AP_endonuc_2"/>
    <property type="match status" value="1"/>
</dbReference>
<keyword evidence="5 9" id="KW-0227">DNA damage</keyword>
<dbReference type="KEGG" id="pbs:Plabr_1223"/>
<dbReference type="HOGENOM" id="CLU_025885_0_1_0"/>
<feature type="binding site" evidence="9">
    <location>
        <position position="230"/>
    </location>
    <ligand>
        <name>Zn(2+)</name>
        <dbReference type="ChEBI" id="CHEBI:29105"/>
        <label>3</label>
    </ligand>
</feature>
<dbReference type="eggNOG" id="COG0648">
    <property type="taxonomic scope" value="Bacteria"/>
</dbReference>
<dbReference type="FunFam" id="3.20.20.150:FF:000001">
    <property type="entry name" value="Probable endonuclease 4"/>
    <property type="match status" value="1"/>
</dbReference>
<dbReference type="AlphaFoldDB" id="F0SLU5"/>
<comment type="catalytic activity">
    <reaction evidence="9">
        <text>Endonucleolytic cleavage to 5'-phosphooligonucleotide end-products.</text>
        <dbReference type="EC" id="3.1.21.2"/>
    </reaction>
</comment>
<dbReference type="GO" id="GO:0003677">
    <property type="term" value="F:DNA binding"/>
    <property type="evidence" value="ECO:0007669"/>
    <property type="project" value="InterPro"/>
</dbReference>
<feature type="binding site" evidence="9">
    <location>
        <position position="67"/>
    </location>
    <ligand>
        <name>Zn(2+)</name>
        <dbReference type="ChEBI" id="CHEBI:29105"/>
        <label>1</label>
    </ligand>
</feature>
<dbReference type="SMART" id="SM00518">
    <property type="entry name" value="AP2Ec"/>
    <property type="match status" value="1"/>
</dbReference>
<dbReference type="PANTHER" id="PTHR21445">
    <property type="entry name" value="ENDONUCLEASE IV ENDODEOXYRIBONUCLEASE IV"/>
    <property type="match status" value="1"/>
</dbReference>
<feature type="binding site" evidence="9">
    <location>
        <position position="260"/>
    </location>
    <ligand>
        <name>Zn(2+)</name>
        <dbReference type="ChEBI" id="CHEBI:29105"/>
        <label>2</label>
    </ligand>
</feature>
<dbReference type="STRING" id="756272.Plabr_1223"/>
<dbReference type="Gene3D" id="3.20.20.150">
    <property type="entry name" value="Divalent-metal-dependent TIM barrel enzymes"/>
    <property type="match status" value="1"/>
</dbReference>